<evidence type="ECO:0000313" key="1">
    <source>
        <dbReference type="EMBL" id="TNN54185.1"/>
    </source>
</evidence>
<gene>
    <name evidence="1" type="ORF">EYF80_035613</name>
</gene>
<accession>A0A4Z2GLN8</accession>
<name>A0A4Z2GLN8_9TELE</name>
<sequence length="264" mass="30914">MQMHAGQYFSFTLDIEHSLHADLVHSLLSELGTDAEDLVSVRRHHSDAGVVQLTPGHWPLLAQLFHPLHNLKYLRRWRNMNEGGGDKARCLLHILITKHNNNCRKSYFPPRSSWQRYWEVLRVTTTTRCLRMSSFVGIRKLTCVLEMRQYCWTKGWTVFTQRFLKYTLRRETEESQRETFRQIDSETLGFSMTQSVVILDNQSLVQDRLSKELIGRQRDLIASKEAALQVGHRFIGTEFYDGFTRRVPALCSDQELLPCCHQVF</sequence>
<comment type="caution">
    <text evidence="1">The sequence shown here is derived from an EMBL/GenBank/DDBJ whole genome shotgun (WGS) entry which is preliminary data.</text>
</comment>
<dbReference type="Proteomes" id="UP000314294">
    <property type="component" value="Unassembled WGS sequence"/>
</dbReference>
<organism evidence="1 2">
    <name type="scientific">Liparis tanakae</name>
    <name type="common">Tanaka's snailfish</name>
    <dbReference type="NCBI Taxonomy" id="230148"/>
    <lineage>
        <taxon>Eukaryota</taxon>
        <taxon>Metazoa</taxon>
        <taxon>Chordata</taxon>
        <taxon>Craniata</taxon>
        <taxon>Vertebrata</taxon>
        <taxon>Euteleostomi</taxon>
        <taxon>Actinopterygii</taxon>
        <taxon>Neopterygii</taxon>
        <taxon>Teleostei</taxon>
        <taxon>Neoteleostei</taxon>
        <taxon>Acanthomorphata</taxon>
        <taxon>Eupercaria</taxon>
        <taxon>Perciformes</taxon>
        <taxon>Cottioidei</taxon>
        <taxon>Cottales</taxon>
        <taxon>Liparidae</taxon>
        <taxon>Liparis</taxon>
    </lineage>
</organism>
<keyword evidence="2" id="KW-1185">Reference proteome</keyword>
<protein>
    <submittedName>
        <fullName evidence="1">Uncharacterized protein</fullName>
    </submittedName>
</protein>
<evidence type="ECO:0000313" key="2">
    <source>
        <dbReference type="Proteomes" id="UP000314294"/>
    </source>
</evidence>
<reference evidence="1 2" key="1">
    <citation type="submission" date="2019-03" db="EMBL/GenBank/DDBJ databases">
        <title>First draft genome of Liparis tanakae, snailfish: a comprehensive survey of snailfish specific genes.</title>
        <authorList>
            <person name="Kim W."/>
            <person name="Song I."/>
            <person name="Jeong J.-H."/>
            <person name="Kim D."/>
            <person name="Kim S."/>
            <person name="Ryu S."/>
            <person name="Song J.Y."/>
            <person name="Lee S.K."/>
        </authorList>
    </citation>
    <scope>NUCLEOTIDE SEQUENCE [LARGE SCALE GENOMIC DNA]</scope>
    <source>
        <tissue evidence="1">Muscle</tissue>
    </source>
</reference>
<dbReference type="EMBL" id="SRLO01000492">
    <property type="protein sequence ID" value="TNN54185.1"/>
    <property type="molecule type" value="Genomic_DNA"/>
</dbReference>
<dbReference type="AlphaFoldDB" id="A0A4Z2GLN8"/>
<proteinExistence type="predicted"/>